<protein>
    <submittedName>
        <fullName evidence="3">Uncharacterized protein</fullName>
    </submittedName>
</protein>
<reference evidence="3 4" key="1">
    <citation type="submission" date="2021-06" db="EMBL/GenBank/DDBJ databases">
        <title>A haploid diamondback moth (Plutella xylostella L.) genome assembly resolves 31 chromosomes and identifies a diamide resistance mutation.</title>
        <authorList>
            <person name="Ward C.M."/>
            <person name="Perry K.D."/>
            <person name="Baker G."/>
            <person name="Powis K."/>
            <person name="Heckel D.G."/>
            <person name="Baxter S.W."/>
        </authorList>
    </citation>
    <scope>NUCLEOTIDE SEQUENCE [LARGE SCALE GENOMIC DNA]</scope>
    <source>
        <strain evidence="3 4">LV</strain>
        <tissue evidence="3">Single pupa</tissue>
    </source>
</reference>
<organism evidence="3 4">
    <name type="scientific">Plutella xylostella</name>
    <name type="common">Diamondback moth</name>
    <name type="synonym">Plutella maculipennis</name>
    <dbReference type="NCBI Taxonomy" id="51655"/>
    <lineage>
        <taxon>Eukaryota</taxon>
        <taxon>Metazoa</taxon>
        <taxon>Ecdysozoa</taxon>
        <taxon>Arthropoda</taxon>
        <taxon>Hexapoda</taxon>
        <taxon>Insecta</taxon>
        <taxon>Pterygota</taxon>
        <taxon>Neoptera</taxon>
        <taxon>Endopterygota</taxon>
        <taxon>Lepidoptera</taxon>
        <taxon>Glossata</taxon>
        <taxon>Ditrysia</taxon>
        <taxon>Yponomeutoidea</taxon>
        <taxon>Plutellidae</taxon>
        <taxon>Plutella</taxon>
    </lineage>
</organism>
<dbReference type="Proteomes" id="UP000823941">
    <property type="component" value="Chromosome 10"/>
</dbReference>
<feature type="region of interest" description="Disordered" evidence="1">
    <location>
        <begin position="288"/>
        <end position="311"/>
    </location>
</feature>
<name>A0ABQ7QPN9_PLUXY</name>
<proteinExistence type="predicted"/>
<comment type="caution">
    <text evidence="3">The sequence shown here is derived from an EMBL/GenBank/DDBJ whole genome shotgun (WGS) entry which is preliminary data.</text>
</comment>
<keyword evidence="4" id="KW-1185">Reference proteome</keyword>
<keyword evidence="2" id="KW-0472">Membrane</keyword>
<evidence type="ECO:0000256" key="2">
    <source>
        <dbReference type="SAM" id="Phobius"/>
    </source>
</evidence>
<feature type="transmembrane region" description="Helical" evidence="2">
    <location>
        <begin position="7"/>
        <end position="26"/>
    </location>
</feature>
<evidence type="ECO:0000313" key="4">
    <source>
        <dbReference type="Proteomes" id="UP000823941"/>
    </source>
</evidence>
<keyword evidence="2" id="KW-1133">Transmembrane helix</keyword>
<evidence type="ECO:0000313" key="3">
    <source>
        <dbReference type="EMBL" id="KAG7306992.1"/>
    </source>
</evidence>
<gene>
    <name evidence="3" type="ORF">JYU34_007116</name>
</gene>
<accession>A0ABQ7QPN9</accession>
<feature type="transmembrane region" description="Helical" evidence="2">
    <location>
        <begin position="70"/>
        <end position="87"/>
    </location>
</feature>
<evidence type="ECO:0000256" key="1">
    <source>
        <dbReference type="SAM" id="MobiDB-lite"/>
    </source>
</evidence>
<sequence>MYIAFKWLLCLSLLMWIGICFVELIHKRSKDIVEQEIIDEIYRNRSASNRNMGLIKHKNNNPKYHQANTGLYHFAIFIFVAFTLMNRKEIILRTRFKIMEKCYYLDLNKTAKIYGVATLDTLKKLTSKFRVAMNKNLKLTWGVILDLALKMKKYADKKDPKINLLLLEKLKEVGEQKNNMGHLLLAAIQECNSMRHQLQMEITSKNKLIKCIEDSKSLLKKSQNKCAHIQNLHITAQYEKNVLKARLRQVSREKDDCKSLIAKLIHKINESKNYELITLCSNMFRPSQDSSLKRGENSEKTNNLENLSGHNSKGIYIKDDSQVTHISKIHQQTSQTSSYLPLKETAAECIWTTKNKDGLLEKVFEYGYDSKHDNSGDTRRIRRIREYSVQCDKECQLDYQRLEAVVTQRIRCQNQNFLTGSEAFKNFLENNMNSLNSPKRC</sequence>
<dbReference type="EMBL" id="JAHIBW010000010">
    <property type="protein sequence ID" value="KAG7306992.1"/>
    <property type="molecule type" value="Genomic_DNA"/>
</dbReference>
<feature type="compositionally biased region" description="Polar residues" evidence="1">
    <location>
        <begin position="300"/>
        <end position="311"/>
    </location>
</feature>
<keyword evidence="2" id="KW-0812">Transmembrane</keyword>